<dbReference type="GO" id="GO:0005737">
    <property type="term" value="C:cytoplasm"/>
    <property type="evidence" value="ECO:0007669"/>
    <property type="project" value="TreeGrafter"/>
</dbReference>
<accession>A0A9P0AJ98</accession>
<dbReference type="SUPFAM" id="SSF47370">
    <property type="entry name" value="Bromodomain"/>
    <property type="match status" value="1"/>
</dbReference>
<dbReference type="InterPro" id="IPR001487">
    <property type="entry name" value="Bromodomain"/>
</dbReference>
<evidence type="ECO:0000259" key="10">
    <source>
        <dbReference type="PROSITE" id="PS50812"/>
    </source>
</evidence>
<feature type="domain" description="PWWP" evidence="10">
    <location>
        <begin position="496"/>
        <end position="551"/>
    </location>
</feature>
<feature type="region of interest" description="Disordered" evidence="8">
    <location>
        <begin position="860"/>
        <end position="914"/>
    </location>
</feature>
<dbReference type="Proteomes" id="UP001152759">
    <property type="component" value="Chromosome 7"/>
</dbReference>
<dbReference type="InterPro" id="IPR013083">
    <property type="entry name" value="Znf_RING/FYVE/PHD"/>
</dbReference>
<feature type="region of interest" description="Disordered" evidence="8">
    <location>
        <begin position="626"/>
        <end position="691"/>
    </location>
</feature>
<dbReference type="Gene3D" id="3.30.40.10">
    <property type="entry name" value="Zinc/RING finger domain, C3HC4 (zinc finger)"/>
    <property type="match status" value="1"/>
</dbReference>
<evidence type="ECO:0000256" key="1">
    <source>
        <dbReference type="ARBA" id="ARBA00022723"/>
    </source>
</evidence>
<dbReference type="GO" id="GO:0003714">
    <property type="term" value="F:transcription corepressor activity"/>
    <property type="evidence" value="ECO:0007669"/>
    <property type="project" value="TreeGrafter"/>
</dbReference>
<dbReference type="Gene3D" id="2.30.30.140">
    <property type="match status" value="1"/>
</dbReference>
<evidence type="ECO:0000256" key="6">
    <source>
        <dbReference type="PROSITE-ProRule" id="PRU00035"/>
    </source>
</evidence>
<name>A0A9P0AJ98_BEMTA</name>
<proteinExistence type="predicted"/>
<dbReference type="GO" id="GO:0005634">
    <property type="term" value="C:nucleus"/>
    <property type="evidence" value="ECO:0007669"/>
    <property type="project" value="TreeGrafter"/>
</dbReference>
<gene>
    <name evidence="11" type="ORF">BEMITA_LOCUS11459</name>
</gene>
<dbReference type="Pfam" id="PF00439">
    <property type="entry name" value="Bromodomain"/>
    <property type="match status" value="1"/>
</dbReference>
<dbReference type="KEGG" id="btab:109029675"/>
<feature type="region of interest" description="Disordered" evidence="8">
    <location>
        <begin position="809"/>
        <end position="846"/>
    </location>
</feature>
<keyword evidence="4" id="KW-0007">Acetylation</keyword>
<evidence type="ECO:0000256" key="8">
    <source>
        <dbReference type="SAM" id="MobiDB-lite"/>
    </source>
</evidence>
<evidence type="ECO:0000256" key="3">
    <source>
        <dbReference type="ARBA" id="ARBA00022833"/>
    </source>
</evidence>
<feature type="compositionally biased region" description="Polar residues" evidence="8">
    <location>
        <begin position="1"/>
        <end position="32"/>
    </location>
</feature>
<evidence type="ECO:0000313" key="11">
    <source>
        <dbReference type="EMBL" id="CAH0393008.1"/>
    </source>
</evidence>
<dbReference type="SMART" id="SM00293">
    <property type="entry name" value="PWWP"/>
    <property type="match status" value="1"/>
</dbReference>
<organism evidence="11 12">
    <name type="scientific">Bemisia tabaci</name>
    <name type="common">Sweetpotato whitefly</name>
    <name type="synonym">Aleurodes tabaci</name>
    <dbReference type="NCBI Taxonomy" id="7038"/>
    <lineage>
        <taxon>Eukaryota</taxon>
        <taxon>Metazoa</taxon>
        <taxon>Ecdysozoa</taxon>
        <taxon>Arthropoda</taxon>
        <taxon>Hexapoda</taxon>
        <taxon>Insecta</taxon>
        <taxon>Pterygota</taxon>
        <taxon>Neoptera</taxon>
        <taxon>Paraneoptera</taxon>
        <taxon>Hemiptera</taxon>
        <taxon>Sternorrhyncha</taxon>
        <taxon>Aleyrodoidea</taxon>
        <taxon>Aleyrodidae</taxon>
        <taxon>Aleyrodinae</taxon>
        <taxon>Bemisia</taxon>
    </lineage>
</organism>
<dbReference type="PRINTS" id="PR00503">
    <property type="entry name" value="BROMODOMAIN"/>
</dbReference>
<keyword evidence="3" id="KW-0862">Zinc</keyword>
<dbReference type="AlphaFoldDB" id="A0A9P0AJ98"/>
<evidence type="ECO:0000256" key="2">
    <source>
        <dbReference type="ARBA" id="ARBA00022771"/>
    </source>
</evidence>
<dbReference type="PANTHER" id="PTHR46453">
    <property type="entry name" value="PROTEIN KINASE C-BINDING PROTEIN 1"/>
    <property type="match status" value="1"/>
</dbReference>
<keyword evidence="5 6" id="KW-0103">Bromodomain</keyword>
<dbReference type="InterPro" id="IPR018359">
    <property type="entry name" value="Bromodomain_CS"/>
</dbReference>
<dbReference type="InterPro" id="IPR000313">
    <property type="entry name" value="PWWP_dom"/>
</dbReference>
<feature type="region of interest" description="Disordered" evidence="8">
    <location>
        <begin position="1"/>
        <end position="82"/>
    </location>
</feature>
<evidence type="ECO:0008006" key="13">
    <source>
        <dbReference type="Google" id="ProtNLM"/>
    </source>
</evidence>
<keyword evidence="12" id="KW-1185">Reference proteome</keyword>
<dbReference type="PROSITE" id="PS50014">
    <property type="entry name" value="BROMODOMAIN_2"/>
    <property type="match status" value="1"/>
</dbReference>
<dbReference type="PANTHER" id="PTHR46453:SF5">
    <property type="entry name" value="PROTEIN KINASE C-BINDING PROTEIN 1 ISOFORM X1"/>
    <property type="match status" value="1"/>
</dbReference>
<reference evidence="11" key="1">
    <citation type="submission" date="2021-12" db="EMBL/GenBank/DDBJ databases">
        <authorList>
            <person name="King R."/>
        </authorList>
    </citation>
    <scope>NUCLEOTIDE SEQUENCE</scope>
</reference>
<feature type="compositionally biased region" description="Polar residues" evidence="8">
    <location>
        <begin position="218"/>
        <end position="228"/>
    </location>
</feature>
<feature type="region of interest" description="Disordered" evidence="8">
    <location>
        <begin position="215"/>
        <end position="256"/>
    </location>
</feature>
<evidence type="ECO:0000256" key="7">
    <source>
        <dbReference type="SAM" id="Coils"/>
    </source>
</evidence>
<evidence type="ECO:0000313" key="12">
    <source>
        <dbReference type="Proteomes" id="UP001152759"/>
    </source>
</evidence>
<dbReference type="SUPFAM" id="SSF63748">
    <property type="entry name" value="Tudor/PWWP/MBT"/>
    <property type="match status" value="1"/>
</dbReference>
<evidence type="ECO:0000256" key="5">
    <source>
        <dbReference type="ARBA" id="ARBA00023117"/>
    </source>
</evidence>
<keyword evidence="7" id="KW-0175">Coiled coil</keyword>
<sequence length="1083" mass="123001">MHSASNSQTSTPQATSDSSSRNLLNNTMNHGNSEPKTKDNMPAEDVFPNVRGESLTLKESENPQEYNGLKGSHEMSQSSGSTNAIDKKLMSKEGVSLNVPEHSRKKIVNELALNDKTGLRVKKLKKKTLKNSLLRTDKKSRRNASPSTYALHKSKSILNSSTKESGQMSRRTRCSYNPTFAQKQKNFLAMVSSSMNEEDSQDIAYENSGNMEIESEYNDSSVSAVSEATTEEDNKRIKSDGKPLTIGRPRGRPRKKPIDARQMALKMHRRKSSRFDMPRKSNLSEVAVSQEDTFIVDGKDRFCWVCHLVDTHHVSRHCVTCPRVFHLRCIRGQTDTAETSNWSCPECTLSLKMESFENQSESMKLISADEFCSLLTRTIEFLSSLPGADLFTEPVDLIEFPDYRDHIVNPVHLGQIQANINNKFYGSTESFIADIKWLYHNSIIYNGLNSSLTAVAKSILVRCKSKMNQLERCVDCFKKSFEYSISESFLEPCRQPHLLVWAKFKGYPFWPSKVFHWKMDNKNNCIVEVKFFNDYSRAWVPAKSIYLFSKTSPVEVHLANSKDFKSYQNALVEVQRHVGLLMERFRKFVYAPTKTEFNPDNYKEHLQSMLPEYDPVKLQARNTIVPALKSTPENKKSGNNEQDSVGKRPANPKSLPDKKVKRLKTSSNPDSDVGHSGSDTEGMIKQPKITLRELDNDMLTTSRIKLVQKRSESTDTKEPELVEKQSIPNKEIPEVKGVPPTQKKDSTLLKKMLLSNSNDFKVIMNPGKSLKQILDPILKDHLKVSETTVHTPNSDSNKKFLLSFLNDTPAHERPNLDNSPKKTEDECFMTEKPRSPIEKTSQDMGSTKFDYSEFQTVEAISNTSAKSQKSSTKDSPQKDSVNTNLNPATRMNRASNSRDSPAISSPEEEELNFNDLSERPIGLETEACSLRVNPTTFDHEGSATRLFNYSVQQLVPLVSEALSGMMKKLANAGNKDALIQVLRLELEEIQQKHVQEISSLKHVMNQQFLEYAHTSDIIRKQTEQKWSKKVAELEESLKKEQEILKKEQEILKTERETWRKKVINLTAVIQELSSSPEESENQE</sequence>
<feature type="domain" description="Bromo" evidence="9">
    <location>
        <begin position="383"/>
        <end position="453"/>
    </location>
</feature>
<dbReference type="PROSITE" id="PS50812">
    <property type="entry name" value="PWWP"/>
    <property type="match status" value="1"/>
</dbReference>
<feature type="compositionally biased region" description="Polar residues" evidence="8">
    <location>
        <begin position="878"/>
        <end position="903"/>
    </location>
</feature>
<feature type="coiled-coil region" evidence="7">
    <location>
        <begin position="1023"/>
        <end position="1057"/>
    </location>
</feature>
<feature type="compositionally biased region" description="Polar residues" evidence="8">
    <location>
        <begin position="860"/>
        <end position="870"/>
    </location>
</feature>
<keyword evidence="1" id="KW-0479">Metal-binding</keyword>
<dbReference type="SUPFAM" id="SSF57903">
    <property type="entry name" value="FYVE/PHD zinc finger"/>
    <property type="match status" value="1"/>
</dbReference>
<feature type="compositionally biased region" description="Basic and acidic residues" evidence="8">
    <location>
        <begin position="232"/>
        <end position="241"/>
    </location>
</feature>
<dbReference type="EMBL" id="OU963868">
    <property type="protein sequence ID" value="CAH0393008.1"/>
    <property type="molecule type" value="Genomic_DNA"/>
</dbReference>
<evidence type="ECO:0000259" key="9">
    <source>
        <dbReference type="PROSITE" id="PS50014"/>
    </source>
</evidence>
<evidence type="ECO:0000256" key="4">
    <source>
        <dbReference type="ARBA" id="ARBA00022990"/>
    </source>
</evidence>
<dbReference type="InterPro" id="IPR011011">
    <property type="entry name" value="Znf_FYVE_PHD"/>
</dbReference>
<feature type="compositionally biased region" description="Basic and acidic residues" evidence="8">
    <location>
        <begin position="809"/>
        <end position="841"/>
    </location>
</feature>
<keyword evidence="2" id="KW-0863">Zinc-finger</keyword>
<dbReference type="InterPro" id="IPR036427">
    <property type="entry name" value="Bromodomain-like_sf"/>
</dbReference>
<protein>
    <recommendedName>
        <fullName evidence="13">Protein kinase C-binding protein 1</fullName>
    </recommendedName>
</protein>
<dbReference type="Pfam" id="PF00855">
    <property type="entry name" value="PWWP"/>
    <property type="match status" value="1"/>
</dbReference>
<dbReference type="PROSITE" id="PS00633">
    <property type="entry name" value="BROMODOMAIN_1"/>
    <property type="match status" value="1"/>
</dbReference>
<feature type="region of interest" description="Disordered" evidence="8">
    <location>
        <begin position="130"/>
        <end position="150"/>
    </location>
</feature>
<dbReference type="Gene3D" id="1.20.920.10">
    <property type="entry name" value="Bromodomain-like"/>
    <property type="match status" value="1"/>
</dbReference>
<dbReference type="GO" id="GO:0008270">
    <property type="term" value="F:zinc ion binding"/>
    <property type="evidence" value="ECO:0007669"/>
    <property type="project" value="UniProtKB-KW"/>
</dbReference>
<dbReference type="SMART" id="SM00297">
    <property type="entry name" value="BROMO"/>
    <property type="match status" value="1"/>
</dbReference>